<dbReference type="Proteomes" id="UP001630127">
    <property type="component" value="Unassembled WGS sequence"/>
</dbReference>
<organism evidence="2 3">
    <name type="scientific">Cinchona calisaya</name>
    <dbReference type="NCBI Taxonomy" id="153742"/>
    <lineage>
        <taxon>Eukaryota</taxon>
        <taxon>Viridiplantae</taxon>
        <taxon>Streptophyta</taxon>
        <taxon>Embryophyta</taxon>
        <taxon>Tracheophyta</taxon>
        <taxon>Spermatophyta</taxon>
        <taxon>Magnoliopsida</taxon>
        <taxon>eudicotyledons</taxon>
        <taxon>Gunneridae</taxon>
        <taxon>Pentapetalae</taxon>
        <taxon>asterids</taxon>
        <taxon>lamiids</taxon>
        <taxon>Gentianales</taxon>
        <taxon>Rubiaceae</taxon>
        <taxon>Cinchonoideae</taxon>
        <taxon>Cinchoneae</taxon>
        <taxon>Cinchona</taxon>
    </lineage>
</organism>
<feature type="transmembrane region" description="Helical" evidence="1">
    <location>
        <begin position="21"/>
        <end position="42"/>
    </location>
</feature>
<reference evidence="2 3" key="1">
    <citation type="submission" date="2024-11" db="EMBL/GenBank/DDBJ databases">
        <title>A near-complete genome assembly of Cinchona calisaya.</title>
        <authorList>
            <person name="Lian D.C."/>
            <person name="Zhao X.W."/>
            <person name="Wei L."/>
        </authorList>
    </citation>
    <scope>NUCLEOTIDE SEQUENCE [LARGE SCALE GENOMIC DNA]</scope>
    <source>
        <tissue evidence="2">Nenye</tissue>
    </source>
</reference>
<protein>
    <submittedName>
        <fullName evidence="2">Uncharacterized protein</fullName>
    </submittedName>
</protein>
<comment type="caution">
    <text evidence="2">The sequence shown here is derived from an EMBL/GenBank/DDBJ whole genome shotgun (WGS) entry which is preliminary data.</text>
</comment>
<keyword evidence="3" id="KW-1185">Reference proteome</keyword>
<evidence type="ECO:0000256" key="1">
    <source>
        <dbReference type="SAM" id="Phobius"/>
    </source>
</evidence>
<sequence>MGRWRGRKCENYAVIEPPREALGSQTVVIFLMEDLFVVILVFGTKLWEGERLVFHGENTLPTEYETMGYEFLSMPLETMDISKTELIQCYGELGRFSEGLWKFCLPHQHG</sequence>
<gene>
    <name evidence="2" type="ORF">ACH5RR_032806</name>
</gene>
<accession>A0ABD2YLK3</accession>
<keyword evidence="1" id="KW-0472">Membrane</keyword>
<evidence type="ECO:0000313" key="2">
    <source>
        <dbReference type="EMBL" id="KAL3507424.1"/>
    </source>
</evidence>
<dbReference type="EMBL" id="JBJUIK010000013">
    <property type="protein sequence ID" value="KAL3507424.1"/>
    <property type="molecule type" value="Genomic_DNA"/>
</dbReference>
<dbReference type="AlphaFoldDB" id="A0ABD2YLK3"/>
<evidence type="ECO:0000313" key="3">
    <source>
        <dbReference type="Proteomes" id="UP001630127"/>
    </source>
</evidence>
<name>A0ABD2YLK3_9GENT</name>
<keyword evidence="1" id="KW-0812">Transmembrane</keyword>
<proteinExistence type="predicted"/>
<keyword evidence="1" id="KW-1133">Transmembrane helix</keyword>